<evidence type="ECO:0000313" key="5">
    <source>
        <dbReference type="Proteomes" id="UP000256661"/>
    </source>
</evidence>
<feature type="domain" description="DUF1023" evidence="3">
    <location>
        <begin position="86"/>
        <end position="255"/>
    </location>
</feature>
<dbReference type="AlphaFoldDB" id="A0A3D9SS15"/>
<keyword evidence="5" id="KW-1185">Reference proteome</keyword>
<organism evidence="4 5">
    <name type="scientific">Thermomonospora umbrina</name>
    <dbReference type="NCBI Taxonomy" id="111806"/>
    <lineage>
        <taxon>Bacteria</taxon>
        <taxon>Bacillati</taxon>
        <taxon>Actinomycetota</taxon>
        <taxon>Actinomycetes</taxon>
        <taxon>Streptosporangiales</taxon>
        <taxon>Thermomonosporaceae</taxon>
        <taxon>Thermomonospora</taxon>
    </lineage>
</organism>
<reference evidence="4 5" key="1">
    <citation type="submission" date="2018-08" db="EMBL/GenBank/DDBJ databases">
        <title>Sequencing the genomes of 1000 actinobacteria strains.</title>
        <authorList>
            <person name="Klenk H.-P."/>
        </authorList>
    </citation>
    <scope>NUCLEOTIDE SEQUENCE [LARGE SCALE GENOMIC DNA]</scope>
    <source>
        <strain evidence="4 5">DSM 43927</strain>
    </source>
</reference>
<keyword evidence="4" id="KW-0378">Hydrolase</keyword>
<protein>
    <submittedName>
        <fullName evidence="4">Alpha/beta hydrolase family protein</fullName>
    </submittedName>
</protein>
<dbReference type="OrthoDB" id="5170249at2"/>
<dbReference type="EMBL" id="QTTT01000001">
    <property type="protein sequence ID" value="REE95414.1"/>
    <property type="molecule type" value="Genomic_DNA"/>
</dbReference>
<comment type="caution">
    <text evidence="4">The sequence shown here is derived from an EMBL/GenBank/DDBJ whole genome shotgun (WGS) entry which is preliminary data.</text>
</comment>
<feature type="compositionally biased region" description="Pro residues" evidence="1">
    <location>
        <begin position="24"/>
        <end position="36"/>
    </location>
</feature>
<sequence length="311" mass="32672">MRSRAPALLAALAVVTSTAADASPPDPYAAPGPRPAPTAGTLDARYADTHRDIATALNTAREAGDDDRERALSGLLRPGRRFLSFDARGRGRAVEVFGDLIAADRVAIVVPGADGTLNGYDSWKFAGGGARSLHEEARRVSPGGRLAVIAWLGYASPATLSTDVLTVGRADDASRGLRRFVTEIRRVNGSASLALLCHSYGSVVCAKAARHVPAQDIALFGSPGTGVRRASDLRTRARVWAGRAGGDWMSLVPNVRFFGVGFGTDPTERSYGARVFDAGSGRHSGYLKPGSTSLHSLTLIALGRTLEVPRA</sequence>
<proteinExistence type="predicted"/>
<dbReference type="GO" id="GO:0016787">
    <property type="term" value="F:hydrolase activity"/>
    <property type="evidence" value="ECO:0007669"/>
    <property type="project" value="UniProtKB-KW"/>
</dbReference>
<accession>A0A3D9SS15</accession>
<name>A0A3D9SS15_9ACTN</name>
<feature type="signal peptide" evidence="2">
    <location>
        <begin position="1"/>
        <end position="22"/>
    </location>
</feature>
<evidence type="ECO:0000256" key="1">
    <source>
        <dbReference type="SAM" id="MobiDB-lite"/>
    </source>
</evidence>
<evidence type="ECO:0000259" key="3">
    <source>
        <dbReference type="Pfam" id="PF06259"/>
    </source>
</evidence>
<feature type="region of interest" description="Disordered" evidence="1">
    <location>
        <begin position="20"/>
        <end position="41"/>
    </location>
</feature>
<keyword evidence="2" id="KW-0732">Signal</keyword>
<dbReference type="Proteomes" id="UP000256661">
    <property type="component" value="Unassembled WGS sequence"/>
</dbReference>
<dbReference type="InterPro" id="IPR010427">
    <property type="entry name" value="DUF1023"/>
</dbReference>
<evidence type="ECO:0000256" key="2">
    <source>
        <dbReference type="SAM" id="SignalP"/>
    </source>
</evidence>
<gene>
    <name evidence="4" type="ORF">DFJ69_0802</name>
</gene>
<dbReference type="InterPro" id="IPR029058">
    <property type="entry name" value="AB_hydrolase_fold"/>
</dbReference>
<feature type="chain" id="PRO_5017563042" evidence="2">
    <location>
        <begin position="23"/>
        <end position="311"/>
    </location>
</feature>
<dbReference type="SUPFAM" id="SSF53474">
    <property type="entry name" value="alpha/beta-Hydrolases"/>
    <property type="match status" value="1"/>
</dbReference>
<evidence type="ECO:0000313" key="4">
    <source>
        <dbReference type="EMBL" id="REE95414.1"/>
    </source>
</evidence>
<dbReference type="Pfam" id="PF06259">
    <property type="entry name" value="Abhydrolase_8"/>
    <property type="match status" value="1"/>
</dbReference>
<dbReference type="RefSeq" id="WP_116021218.1">
    <property type="nucleotide sequence ID" value="NZ_QTTT01000001.1"/>
</dbReference>